<protein>
    <submittedName>
        <fullName evidence="1">Uncharacterized protein</fullName>
    </submittedName>
</protein>
<reference evidence="1 2" key="2">
    <citation type="submission" date="2017-10" db="EMBL/GenBank/DDBJ databases">
        <title>Genome analyses suggest a sexual origin of heterokaryosis in a supposedly ancient asexual fungus.</title>
        <authorList>
            <person name="Corradi N."/>
            <person name="Sedzielewska K."/>
            <person name="Noel J."/>
            <person name="Charron P."/>
            <person name="Farinelli L."/>
            <person name="Marton T."/>
            <person name="Kruger M."/>
            <person name="Pelin A."/>
            <person name="Brachmann A."/>
            <person name="Corradi N."/>
        </authorList>
    </citation>
    <scope>NUCLEOTIDE SEQUENCE [LARGE SCALE GENOMIC DNA]</scope>
    <source>
        <strain evidence="1 2">A1</strain>
    </source>
</reference>
<name>A0A2N0SHW1_9GLOM</name>
<comment type="caution">
    <text evidence="1">The sequence shown here is derived from an EMBL/GenBank/DDBJ whole genome shotgun (WGS) entry which is preliminary data.</text>
</comment>
<reference evidence="1 2" key="1">
    <citation type="submission" date="2017-10" db="EMBL/GenBank/DDBJ databases">
        <title>Extensive intraspecific genome diversity in a model arbuscular mycorrhizal fungus.</title>
        <authorList>
            <person name="Chen E.C.H."/>
            <person name="Morin E."/>
            <person name="Baudet D."/>
            <person name="Noel J."/>
            <person name="Ndikumana S."/>
            <person name="Charron P."/>
            <person name="St-Onge C."/>
            <person name="Giorgi J."/>
            <person name="Grigoriev I.V."/>
            <person name="Roux C."/>
            <person name="Martin F.M."/>
            <person name="Corradi N."/>
        </authorList>
    </citation>
    <scope>NUCLEOTIDE SEQUENCE [LARGE SCALE GENOMIC DNA]</scope>
    <source>
        <strain evidence="1 2">A1</strain>
    </source>
</reference>
<accession>A0A2N0SHW1</accession>
<sequence>MGEEFYHKSSKFEEFIAPFRSLSIIKYNVNKVIQVTINNNNELWILSQDMGLFKDRKNEVITAAYVNEILPEQFKTAFLYPNLNQHEYNNQEGIQGALCNEIILHIQTIIEHQ</sequence>
<evidence type="ECO:0000313" key="2">
    <source>
        <dbReference type="Proteomes" id="UP000232688"/>
    </source>
</evidence>
<dbReference type="EMBL" id="LLXH01000030">
    <property type="protein sequence ID" value="PKC75141.1"/>
    <property type="molecule type" value="Genomic_DNA"/>
</dbReference>
<proteinExistence type="predicted"/>
<organism evidence="1 2">
    <name type="scientific">Rhizophagus irregularis</name>
    <dbReference type="NCBI Taxonomy" id="588596"/>
    <lineage>
        <taxon>Eukaryota</taxon>
        <taxon>Fungi</taxon>
        <taxon>Fungi incertae sedis</taxon>
        <taxon>Mucoromycota</taxon>
        <taxon>Glomeromycotina</taxon>
        <taxon>Glomeromycetes</taxon>
        <taxon>Glomerales</taxon>
        <taxon>Glomeraceae</taxon>
        <taxon>Rhizophagus</taxon>
    </lineage>
</organism>
<evidence type="ECO:0000313" key="1">
    <source>
        <dbReference type="EMBL" id="PKC75141.1"/>
    </source>
</evidence>
<dbReference type="Proteomes" id="UP000232688">
    <property type="component" value="Unassembled WGS sequence"/>
</dbReference>
<gene>
    <name evidence="1" type="ORF">RhiirA1_449127</name>
</gene>
<dbReference type="AlphaFoldDB" id="A0A2N0SHW1"/>
<dbReference type="VEuPathDB" id="FungiDB:RhiirA1_449127"/>